<accession>A0A5J5N7S6</accession>
<reference evidence="3" key="2">
    <citation type="journal article" date="2020" name="Nat. Genet.">
        <title>Genomic diversifications of five Gossypium allopolyploid species and their impact on cotton improvement.</title>
        <authorList>
            <person name="Chen Z.J."/>
            <person name="Sreedasyam A."/>
            <person name="Ando A."/>
            <person name="Song Q."/>
            <person name="De Santiago L.M."/>
            <person name="Hulse-Kemp A.M."/>
            <person name="Ding M."/>
            <person name="Ye W."/>
            <person name="Kirkbride R.C."/>
            <person name="Jenkins J."/>
            <person name="Plott C."/>
            <person name="Lovell J."/>
            <person name="Lin Y.M."/>
            <person name="Vaughn R."/>
            <person name="Liu B."/>
            <person name="Simpson S."/>
            <person name="Scheffler B.E."/>
            <person name="Wen L."/>
            <person name="Saski C.A."/>
            <person name="Grover C.E."/>
            <person name="Hu G."/>
            <person name="Conover J.L."/>
            <person name="Carlson J.W."/>
            <person name="Shu S."/>
            <person name="Boston L.B."/>
            <person name="Williams M."/>
            <person name="Peterson D.G."/>
            <person name="McGee K."/>
            <person name="Jones D.C."/>
            <person name="Wendel J.F."/>
            <person name="Stelly D.M."/>
            <person name="Grimwood J."/>
            <person name="Schmutz J."/>
        </authorList>
    </citation>
    <scope>NUCLEOTIDE SEQUENCE [LARGE SCALE GENOMIC DNA]</scope>
    <source>
        <strain evidence="3">cv. 3-79</strain>
    </source>
</reference>
<proteinExistence type="predicted"/>
<dbReference type="Proteomes" id="UP000327439">
    <property type="component" value="Unassembled WGS sequence"/>
</dbReference>
<name>A0A5J5N7S6_GOSBA</name>
<protein>
    <submittedName>
        <fullName evidence="2">Uncharacterized protein</fullName>
    </submittedName>
</protein>
<dbReference type="EMBL" id="ML707644">
    <property type="protein sequence ID" value="KAB1669080.1"/>
    <property type="molecule type" value="Genomic_DNA"/>
</dbReference>
<evidence type="ECO:0000256" key="1">
    <source>
        <dbReference type="SAM" id="Coils"/>
    </source>
</evidence>
<dbReference type="CDD" id="cd23767">
    <property type="entry name" value="IQCD"/>
    <property type="match status" value="1"/>
</dbReference>
<evidence type="ECO:0000313" key="3">
    <source>
        <dbReference type="Proteomes" id="UP000327439"/>
    </source>
</evidence>
<sequence>MGKSPGKWIKAVLFGKKSSKTGYHKGRENVANVNEVLVSARASEAEVPVAPPFPSQLNQYANERNERDERKLELENKEAANISNDDRISLPVSQGIDSQESTLQYFQNDPERMKQKQAATIVQAAFRGYLVFYPFACLSFCL</sequence>
<keyword evidence="3" id="KW-1185">Reference proteome</keyword>
<dbReference type="EMBL" id="ML707644">
    <property type="protein sequence ID" value="KAB1669079.1"/>
    <property type="molecule type" value="Genomic_DNA"/>
</dbReference>
<reference evidence="2" key="1">
    <citation type="submission" date="2019-06" db="EMBL/GenBank/DDBJ databases">
        <title>WGS assembly of Gossypium barbadense.</title>
        <authorList>
            <person name="Chen Z.J."/>
            <person name="Sreedasyam A."/>
            <person name="Ando A."/>
            <person name="Song Q."/>
            <person name="De L."/>
            <person name="Hulse-Kemp A."/>
            <person name="Ding M."/>
            <person name="Ye W."/>
            <person name="Kirkbride R."/>
            <person name="Jenkins J."/>
            <person name="Plott C."/>
            <person name="Lovell J."/>
            <person name="Lin Y.-M."/>
            <person name="Vaughn R."/>
            <person name="Liu B."/>
            <person name="Li W."/>
            <person name="Simpson S."/>
            <person name="Scheffler B."/>
            <person name="Saski C."/>
            <person name="Grover C."/>
            <person name="Hu G."/>
            <person name="Conover J."/>
            <person name="Carlson J."/>
            <person name="Shu S."/>
            <person name="Boston L."/>
            <person name="Williams M."/>
            <person name="Peterson D."/>
            <person name="Mcgee K."/>
            <person name="Jones D."/>
            <person name="Wendel J."/>
            <person name="Stelly D."/>
            <person name="Grimwood J."/>
            <person name="Schmutz J."/>
        </authorList>
    </citation>
    <scope>NUCLEOTIDE SEQUENCE</scope>
    <source>
        <strain evidence="2">1400233.01</strain>
    </source>
</reference>
<feature type="coiled-coil region" evidence="1">
    <location>
        <begin position="57"/>
        <end position="85"/>
    </location>
</feature>
<evidence type="ECO:0000313" key="2">
    <source>
        <dbReference type="EMBL" id="KAB1669080.1"/>
    </source>
</evidence>
<organism evidence="2">
    <name type="scientific">Gossypium barbadense</name>
    <name type="common">Sea Island cotton</name>
    <name type="synonym">Hibiscus barbadensis</name>
    <dbReference type="NCBI Taxonomy" id="3634"/>
    <lineage>
        <taxon>Eukaryota</taxon>
        <taxon>Viridiplantae</taxon>
        <taxon>Streptophyta</taxon>
        <taxon>Embryophyta</taxon>
        <taxon>Tracheophyta</taxon>
        <taxon>Spermatophyta</taxon>
        <taxon>Magnoliopsida</taxon>
        <taxon>eudicotyledons</taxon>
        <taxon>Gunneridae</taxon>
        <taxon>Pentapetalae</taxon>
        <taxon>rosids</taxon>
        <taxon>malvids</taxon>
        <taxon>Malvales</taxon>
        <taxon>Malvaceae</taxon>
        <taxon>Malvoideae</taxon>
        <taxon>Gossypium</taxon>
    </lineage>
</organism>
<dbReference type="OrthoDB" id="1101566at2759"/>
<gene>
    <name evidence="2" type="ORF">ES319_1Z077700v1</name>
</gene>
<keyword evidence="1" id="KW-0175">Coiled coil</keyword>
<dbReference type="AlphaFoldDB" id="A0A5J5N7S6"/>
<dbReference type="PROSITE" id="PS50096">
    <property type="entry name" value="IQ"/>
    <property type="match status" value="1"/>
</dbReference>